<dbReference type="STRING" id="1064592.G0VH13"/>
<keyword evidence="1" id="KW-0347">Helicase</keyword>
<sequence length="669" mass="76269">MLKGLIKHSLKFLITRRFYSAPVLRDYQQDAIDACIKSIKQGQNRIGVSLATGGGKTVIFSNLIDQVRRLHKTPIFRTLILVHRRELALQATRTIKKFFPNFRVNIEMGKYVCEVNDSDVIVASVQSLIRRLDKYTPGDINLIIIDEAHHAVADSYVKILDHFNVAKPGGIIPVVGFSATFERADHRALSNVMDEIVYHRGIVEMIDDKWLCEGKFTTVNVDVDLANVDSNFQDFRLDSLSQVMNTKEVSEAILKTYLHKQQEHDLKSTLLFGVDIAHVNTLNDLFTKNGIKSNYVVSTTKDTYRDDVIRDFREGKINVLMNCGIFTEGTDIPNIDSILLCRPTKSRPLLVQMVGRGLRLHDTKKYCHIIDFVGSSNVGVVSIPTLTGIDAYDGELDDATLSDLRELKEEMALQAEKKKQEFIKDEERKLAMEESFQNKLKDVDALELTLTSYDDFKSFIQRSAFSSNIDGLSDSQKEVKFLHSSQYPWVKFSAGGWALPIQYGNHLRIYKVKKKGKITHENSTGAYTLKLYRKIPYMNENLGVKFVPRTIISSVDLLQIIGKVEELFKELHRKELPDRVTPVKNYTKFAKWRTQPATVKQQSFIKKKLLNEFNKHQEIFQGISHLDIERYVDSLSKGNGSNILFAISIAPVYPIRALLQALKYKKAPQ</sequence>
<dbReference type="HOGENOM" id="CLU_014765_0_0_1"/>
<dbReference type="InterPro" id="IPR050742">
    <property type="entry name" value="Helicase_Restrict-Modif_Enz"/>
</dbReference>
<dbReference type="GO" id="GO:0016787">
    <property type="term" value="F:hydrolase activity"/>
    <property type="evidence" value="ECO:0007669"/>
    <property type="project" value="InterPro"/>
</dbReference>
<feature type="domain" description="Helicase ATP-binding" evidence="2">
    <location>
        <begin position="37"/>
        <end position="199"/>
    </location>
</feature>
<dbReference type="GO" id="GO:0061749">
    <property type="term" value="F:forked DNA-dependent helicase activity"/>
    <property type="evidence" value="ECO:0007669"/>
    <property type="project" value="EnsemblFungi"/>
</dbReference>
<dbReference type="PANTHER" id="PTHR47396:SF1">
    <property type="entry name" value="ATP-DEPENDENT HELICASE IRC3-RELATED"/>
    <property type="match status" value="1"/>
</dbReference>
<dbReference type="FunCoup" id="G0VH13">
    <property type="interactions" value="33"/>
</dbReference>
<dbReference type="GeneID" id="96904432"/>
<dbReference type="CDD" id="cd18032">
    <property type="entry name" value="DEXHc_RE_I_III_res"/>
    <property type="match status" value="1"/>
</dbReference>
<dbReference type="InParanoid" id="G0VH13"/>
<proteinExistence type="predicted"/>
<keyword evidence="1" id="KW-0067">ATP-binding</keyword>
<reference key="2">
    <citation type="submission" date="2011-08" db="EMBL/GenBank/DDBJ databases">
        <title>Genome sequence of Naumovozyma castellii.</title>
        <authorList>
            <person name="Gordon J.L."/>
            <person name="Armisen D."/>
            <person name="Proux-Wera E."/>
            <person name="OhEigeartaigh S.S."/>
            <person name="Byrne K.P."/>
            <person name="Wolfe K.H."/>
        </authorList>
    </citation>
    <scope>NUCLEOTIDE SEQUENCE</scope>
    <source>
        <strain>Type strain:CBS 4309</strain>
    </source>
</reference>
<dbReference type="eggNOG" id="ENOG502QT4U">
    <property type="taxonomic scope" value="Eukaryota"/>
</dbReference>
<dbReference type="GO" id="GO:1905082">
    <property type="term" value="P:regulation of mitochondrial translational elongation"/>
    <property type="evidence" value="ECO:0007669"/>
    <property type="project" value="EnsemblFungi"/>
</dbReference>
<dbReference type="GO" id="GO:0000403">
    <property type="term" value="F:Y-form DNA binding"/>
    <property type="evidence" value="ECO:0007669"/>
    <property type="project" value="EnsemblFungi"/>
</dbReference>
<dbReference type="RefSeq" id="XP_003677139.1">
    <property type="nucleotide sequence ID" value="XM_003677091.1"/>
</dbReference>
<dbReference type="InterPro" id="IPR014001">
    <property type="entry name" value="Helicase_ATP-bd"/>
</dbReference>
<dbReference type="Gene3D" id="3.40.50.300">
    <property type="entry name" value="P-loop containing nucleotide triphosphate hydrolases"/>
    <property type="match status" value="2"/>
</dbReference>
<dbReference type="GO" id="GO:0070125">
    <property type="term" value="P:mitochondrial translational elongation"/>
    <property type="evidence" value="ECO:0007669"/>
    <property type="project" value="TreeGrafter"/>
</dbReference>
<dbReference type="EMBL" id="HE576757">
    <property type="protein sequence ID" value="CCC70785.1"/>
    <property type="molecule type" value="Genomic_DNA"/>
</dbReference>
<keyword evidence="1" id="KW-0547">Nucleotide-binding</keyword>
<dbReference type="InterPro" id="IPR027417">
    <property type="entry name" value="P-loop_NTPase"/>
</dbReference>
<dbReference type="Proteomes" id="UP000001640">
    <property type="component" value="Chromosome 6"/>
</dbReference>
<dbReference type="PANTHER" id="PTHR47396">
    <property type="entry name" value="TYPE I RESTRICTION ENZYME ECOKI R PROTEIN"/>
    <property type="match status" value="1"/>
</dbReference>
<dbReference type="GO" id="GO:0005759">
    <property type="term" value="C:mitochondrial matrix"/>
    <property type="evidence" value="ECO:0007669"/>
    <property type="project" value="EnsemblFungi"/>
</dbReference>
<dbReference type="OrthoDB" id="16911at2759"/>
<feature type="domain" description="Helicase C-terminal" evidence="3">
    <location>
        <begin position="253"/>
        <end position="431"/>
    </location>
</feature>
<dbReference type="Pfam" id="PF04851">
    <property type="entry name" value="ResIII"/>
    <property type="match status" value="1"/>
</dbReference>
<dbReference type="AlphaFoldDB" id="G0VH13"/>
<dbReference type="PROSITE" id="PS51194">
    <property type="entry name" value="HELICASE_CTER"/>
    <property type="match status" value="1"/>
</dbReference>
<dbReference type="OMA" id="DKWLCEG"/>
<keyword evidence="1" id="KW-0378">Hydrolase</keyword>
<keyword evidence="5" id="KW-1185">Reference proteome</keyword>
<evidence type="ECO:0000313" key="5">
    <source>
        <dbReference type="Proteomes" id="UP000001640"/>
    </source>
</evidence>
<name>G0VH13_NAUCA</name>
<reference evidence="4 5" key="1">
    <citation type="journal article" date="2011" name="Proc. Natl. Acad. Sci. U.S.A.">
        <title>Evolutionary erosion of yeast sex chromosomes by mating-type switching accidents.</title>
        <authorList>
            <person name="Gordon J.L."/>
            <person name="Armisen D."/>
            <person name="Proux-Wera E."/>
            <person name="Oheigeartaigh S.S."/>
            <person name="Byrne K.P."/>
            <person name="Wolfe K.H."/>
        </authorList>
    </citation>
    <scope>NUCLEOTIDE SEQUENCE [LARGE SCALE GENOMIC DNA]</scope>
    <source>
        <strain evidence="5">ATCC 76901 / BCRC 22586 / CBS 4309 / NBRC 1992 / NRRL Y-12630</strain>
    </source>
</reference>
<dbReference type="SUPFAM" id="SSF52540">
    <property type="entry name" value="P-loop containing nucleoside triphosphate hydrolases"/>
    <property type="match status" value="1"/>
</dbReference>
<evidence type="ECO:0000259" key="3">
    <source>
        <dbReference type="PROSITE" id="PS51194"/>
    </source>
</evidence>
<evidence type="ECO:0008006" key="6">
    <source>
        <dbReference type="Google" id="ProtNLM"/>
    </source>
</evidence>
<dbReference type="KEGG" id="ncs:NCAS_0F03010"/>
<dbReference type="GO" id="GO:0032042">
    <property type="term" value="P:mitochondrial DNA metabolic process"/>
    <property type="evidence" value="ECO:0007669"/>
    <property type="project" value="EnsemblFungi"/>
</dbReference>
<dbReference type="GO" id="GO:0005524">
    <property type="term" value="F:ATP binding"/>
    <property type="evidence" value="ECO:0007669"/>
    <property type="project" value="InterPro"/>
</dbReference>
<evidence type="ECO:0000256" key="1">
    <source>
        <dbReference type="ARBA" id="ARBA00022806"/>
    </source>
</evidence>
<dbReference type="GO" id="GO:0036121">
    <property type="term" value="F:double-stranded DNA helicase activity"/>
    <property type="evidence" value="ECO:0007669"/>
    <property type="project" value="EnsemblFungi"/>
</dbReference>
<dbReference type="SMART" id="SM00487">
    <property type="entry name" value="DEXDc"/>
    <property type="match status" value="1"/>
</dbReference>
<dbReference type="PROSITE" id="PS51192">
    <property type="entry name" value="HELICASE_ATP_BIND_1"/>
    <property type="match status" value="1"/>
</dbReference>
<gene>
    <name evidence="4" type="primary">NCAS0F03010</name>
    <name evidence="4" type="ordered locus">NCAS_0F03010</name>
</gene>
<dbReference type="InterPro" id="IPR001650">
    <property type="entry name" value="Helicase_C-like"/>
</dbReference>
<accession>G0VH13</accession>
<dbReference type="SMART" id="SM00490">
    <property type="entry name" value="HELICc"/>
    <property type="match status" value="1"/>
</dbReference>
<dbReference type="Pfam" id="PF00271">
    <property type="entry name" value="Helicase_C"/>
    <property type="match status" value="1"/>
</dbReference>
<dbReference type="CDD" id="cd18799">
    <property type="entry name" value="SF2_C_EcoAI-like"/>
    <property type="match status" value="1"/>
</dbReference>
<evidence type="ECO:0000259" key="2">
    <source>
        <dbReference type="PROSITE" id="PS51192"/>
    </source>
</evidence>
<organism evidence="4 5">
    <name type="scientific">Naumovozyma castellii</name>
    <name type="common">Yeast</name>
    <name type="synonym">Saccharomyces castellii</name>
    <dbReference type="NCBI Taxonomy" id="27288"/>
    <lineage>
        <taxon>Eukaryota</taxon>
        <taxon>Fungi</taxon>
        <taxon>Dikarya</taxon>
        <taxon>Ascomycota</taxon>
        <taxon>Saccharomycotina</taxon>
        <taxon>Saccharomycetes</taxon>
        <taxon>Saccharomycetales</taxon>
        <taxon>Saccharomycetaceae</taxon>
        <taxon>Naumovozyma</taxon>
    </lineage>
</organism>
<evidence type="ECO:0000313" key="4">
    <source>
        <dbReference type="EMBL" id="CCC70785.1"/>
    </source>
</evidence>
<protein>
    <recommendedName>
        <fullName evidence="6">ATP-dependent helicase IRC3</fullName>
    </recommendedName>
</protein>
<dbReference type="InterPro" id="IPR006935">
    <property type="entry name" value="Helicase/UvrB_N"/>
</dbReference>